<gene>
    <name evidence="1" type="ORF">AUP74_01435</name>
</gene>
<sequence>MKGIMHRQDGATMIEVLVTILVLAVGLLGLSATQVMSLKNGNNAHHRYMAALAAHEMAERMRANPDGLELASYDGKTVDGSEASVTCSSSCGAANLASMDLYEWGQVISTNLPAGEGEIERAGRTVTLTVTWNEQHTGENRGTAAGGTEESTFEMVVEL</sequence>
<dbReference type="RefSeq" id="WP_069946968.1">
    <property type="nucleotide sequence ID" value="NZ_CP014143.1"/>
</dbReference>
<protein>
    <recommendedName>
        <fullName evidence="3">Type IV pilus modification protein PilV</fullName>
    </recommendedName>
</protein>
<dbReference type="InterPro" id="IPR012902">
    <property type="entry name" value="N_methyl_site"/>
</dbReference>
<evidence type="ECO:0008006" key="3">
    <source>
        <dbReference type="Google" id="ProtNLM"/>
    </source>
</evidence>
<dbReference type="OrthoDB" id="8547299at2"/>
<dbReference type="InterPro" id="IPR013362">
    <property type="entry name" value="Pilus_4_PilV"/>
</dbReference>
<dbReference type="NCBIfam" id="TIGR02532">
    <property type="entry name" value="IV_pilin_GFxxxE"/>
    <property type="match status" value="1"/>
</dbReference>
<organism evidence="1 2">
    <name type="scientific">Microbulbifer aggregans</name>
    <dbReference type="NCBI Taxonomy" id="1769779"/>
    <lineage>
        <taxon>Bacteria</taxon>
        <taxon>Pseudomonadati</taxon>
        <taxon>Pseudomonadota</taxon>
        <taxon>Gammaproteobacteria</taxon>
        <taxon>Cellvibrionales</taxon>
        <taxon>Microbulbiferaceae</taxon>
        <taxon>Microbulbifer</taxon>
    </lineage>
</organism>
<evidence type="ECO:0000313" key="2">
    <source>
        <dbReference type="Proteomes" id="UP000095672"/>
    </source>
</evidence>
<name>A0A1C9W6V5_9GAMM</name>
<keyword evidence="2" id="KW-1185">Reference proteome</keyword>
<accession>A0A1C9W6V5</accession>
<dbReference type="AlphaFoldDB" id="A0A1C9W6V5"/>
<dbReference type="STRING" id="1769779.AUP74_01435"/>
<dbReference type="EMBL" id="CP014143">
    <property type="protein sequence ID" value="AOS96883.1"/>
    <property type="molecule type" value="Genomic_DNA"/>
</dbReference>
<dbReference type="Pfam" id="PF07963">
    <property type="entry name" value="N_methyl"/>
    <property type="match status" value="1"/>
</dbReference>
<dbReference type="KEGG" id="micc:AUP74_01435"/>
<proteinExistence type="predicted"/>
<dbReference type="PATRIC" id="fig|1769779.3.peg.1443"/>
<evidence type="ECO:0000313" key="1">
    <source>
        <dbReference type="EMBL" id="AOS96883.1"/>
    </source>
</evidence>
<dbReference type="NCBIfam" id="TIGR02523">
    <property type="entry name" value="type_IV_pilV"/>
    <property type="match status" value="1"/>
</dbReference>
<dbReference type="Proteomes" id="UP000095672">
    <property type="component" value="Chromosome"/>
</dbReference>
<reference evidence="2" key="1">
    <citation type="submission" date="2016-01" db="EMBL/GenBank/DDBJ databases">
        <title>Complete genome sequence of Microbulbifer sp. CCB-MM1, a halophile isolated from Matang Mangrove Forest, Perak.</title>
        <authorList>
            <person name="Moh T.H."/>
            <person name="Dinesh B."/>
            <person name="Lau N.-S."/>
            <person name="Go F."/>
            <person name="Alexander Chong S.-C."/>
        </authorList>
    </citation>
    <scope>NUCLEOTIDE SEQUENCE [LARGE SCALE GENOMIC DNA]</scope>
    <source>
        <strain evidence="2">CCB-MM1</strain>
    </source>
</reference>